<sequence>MSSEDQKLIKKTKVEVDEADDGISLGALLQEKRKKLQNVGPKSISKPKKEEVQGEDGVGKSPNINCGSASKGTKVKKEERFNSVDDDFDEKPAKKSSAAKRDMELKKKKKVNEEKSKSAKGELESQKKEKKEKKVYDLPGQKRDPPEERDPLRIFYETLHKQVPHSEMAEFWMMESGLLSKEEAKKVFEKKQKKAPLQKLSSPGKTVTTVKSVTKTTIVKNTVQSPPVSSNKKTMTVGSKVVAKQSTKRNLKDESSEDESDDDFIISRSMKKKPRAA</sequence>
<feature type="compositionally biased region" description="Basic and acidic residues" evidence="1">
    <location>
        <begin position="99"/>
        <end position="152"/>
    </location>
</feature>
<dbReference type="PANTHER" id="PTHR33828">
    <property type="entry name" value="OS05G0596200 PROTEIN"/>
    <property type="match status" value="1"/>
</dbReference>
<dbReference type="GeneID" id="111446106"/>
<dbReference type="Proteomes" id="UP000504609">
    <property type="component" value="Unplaced"/>
</dbReference>
<organism evidence="2 3">
    <name type="scientific">Cucurbita moschata</name>
    <name type="common">Winter crookneck squash</name>
    <name type="synonym">Cucurbita pepo var. moschata</name>
    <dbReference type="NCBI Taxonomy" id="3662"/>
    <lineage>
        <taxon>Eukaryota</taxon>
        <taxon>Viridiplantae</taxon>
        <taxon>Streptophyta</taxon>
        <taxon>Embryophyta</taxon>
        <taxon>Tracheophyta</taxon>
        <taxon>Spermatophyta</taxon>
        <taxon>Magnoliopsida</taxon>
        <taxon>eudicotyledons</taxon>
        <taxon>Gunneridae</taxon>
        <taxon>Pentapetalae</taxon>
        <taxon>rosids</taxon>
        <taxon>fabids</taxon>
        <taxon>Cucurbitales</taxon>
        <taxon>Cucurbitaceae</taxon>
        <taxon>Cucurbiteae</taxon>
        <taxon>Cucurbita</taxon>
    </lineage>
</organism>
<proteinExistence type="predicted"/>
<keyword evidence="2" id="KW-1185">Reference proteome</keyword>
<reference evidence="3" key="1">
    <citation type="submission" date="2025-08" db="UniProtKB">
        <authorList>
            <consortium name="RefSeq"/>
        </authorList>
    </citation>
    <scope>IDENTIFICATION</scope>
    <source>
        <tissue evidence="3">Young leaves</tissue>
    </source>
</reference>
<feature type="compositionally biased region" description="Polar residues" evidence="1">
    <location>
        <begin position="62"/>
        <end position="71"/>
    </location>
</feature>
<feature type="compositionally biased region" description="Polar residues" evidence="1">
    <location>
        <begin position="224"/>
        <end position="237"/>
    </location>
</feature>
<feature type="compositionally biased region" description="Acidic residues" evidence="1">
    <location>
        <begin position="255"/>
        <end position="264"/>
    </location>
</feature>
<evidence type="ECO:0000313" key="2">
    <source>
        <dbReference type="Proteomes" id="UP000504609"/>
    </source>
</evidence>
<evidence type="ECO:0000313" key="3">
    <source>
        <dbReference type="RefSeq" id="XP_022940536.1"/>
    </source>
</evidence>
<dbReference type="KEGG" id="cmos:111446106"/>
<accession>A0A6J1FIR2</accession>
<dbReference type="AlphaFoldDB" id="A0A6J1FIR2"/>
<protein>
    <submittedName>
        <fullName evidence="3">Protein PXR1-like</fullName>
    </submittedName>
</protein>
<evidence type="ECO:0000256" key="1">
    <source>
        <dbReference type="SAM" id="MobiDB-lite"/>
    </source>
</evidence>
<name>A0A6J1FIR2_CUCMO</name>
<feature type="region of interest" description="Disordered" evidence="1">
    <location>
        <begin position="35"/>
        <end position="153"/>
    </location>
</feature>
<dbReference type="RefSeq" id="XP_022940536.1">
    <property type="nucleotide sequence ID" value="XM_023084768.1"/>
</dbReference>
<gene>
    <name evidence="3" type="primary">LOC111446106</name>
</gene>
<dbReference type="PANTHER" id="PTHR33828:SF2">
    <property type="entry name" value="NUCLEOLIN"/>
    <property type="match status" value="1"/>
</dbReference>
<feature type="region of interest" description="Disordered" evidence="1">
    <location>
        <begin position="223"/>
        <end position="277"/>
    </location>
</feature>